<sequence>MHRLHNQAALHACINDDLEAIQHLIPSLMSPNSRIENVRIGDRPYSTVPFLCVCSAYGSLQCFDYLIEKGATTYFADLVKFKKLYFDIFQFN</sequence>
<keyword evidence="2" id="KW-1185">Reference proteome</keyword>
<name>A0ABR2KZX8_9EUKA</name>
<proteinExistence type="predicted"/>
<dbReference type="EMBL" id="JAPFFF010000002">
    <property type="protein sequence ID" value="KAK8896669.1"/>
    <property type="molecule type" value="Genomic_DNA"/>
</dbReference>
<evidence type="ECO:0000313" key="2">
    <source>
        <dbReference type="Proteomes" id="UP001470230"/>
    </source>
</evidence>
<protein>
    <recommendedName>
        <fullName evidence="3">Ankyrin repeat protein</fullName>
    </recommendedName>
</protein>
<dbReference type="InterPro" id="IPR036770">
    <property type="entry name" value="Ankyrin_rpt-contain_sf"/>
</dbReference>
<comment type="caution">
    <text evidence="1">The sequence shown here is derived from an EMBL/GenBank/DDBJ whole genome shotgun (WGS) entry which is preliminary data.</text>
</comment>
<accession>A0ABR2KZX8</accession>
<reference evidence="1 2" key="1">
    <citation type="submission" date="2024-04" db="EMBL/GenBank/DDBJ databases">
        <title>Tritrichomonas musculus Genome.</title>
        <authorList>
            <person name="Alves-Ferreira E."/>
            <person name="Grigg M."/>
            <person name="Lorenzi H."/>
            <person name="Galac M."/>
        </authorList>
    </citation>
    <scope>NUCLEOTIDE SEQUENCE [LARGE SCALE GENOMIC DNA]</scope>
    <source>
        <strain evidence="1 2">EAF2021</strain>
    </source>
</reference>
<dbReference type="SUPFAM" id="SSF48403">
    <property type="entry name" value="Ankyrin repeat"/>
    <property type="match status" value="1"/>
</dbReference>
<gene>
    <name evidence="1" type="ORF">M9Y10_014582</name>
</gene>
<evidence type="ECO:0008006" key="3">
    <source>
        <dbReference type="Google" id="ProtNLM"/>
    </source>
</evidence>
<dbReference type="Proteomes" id="UP001470230">
    <property type="component" value="Unassembled WGS sequence"/>
</dbReference>
<organism evidence="1 2">
    <name type="scientific">Tritrichomonas musculus</name>
    <dbReference type="NCBI Taxonomy" id="1915356"/>
    <lineage>
        <taxon>Eukaryota</taxon>
        <taxon>Metamonada</taxon>
        <taxon>Parabasalia</taxon>
        <taxon>Tritrichomonadida</taxon>
        <taxon>Tritrichomonadidae</taxon>
        <taxon>Tritrichomonas</taxon>
    </lineage>
</organism>
<evidence type="ECO:0000313" key="1">
    <source>
        <dbReference type="EMBL" id="KAK8896669.1"/>
    </source>
</evidence>